<dbReference type="EMBL" id="MPUH01000024">
    <property type="protein sequence ID" value="OMJ94557.1"/>
    <property type="molecule type" value="Genomic_DNA"/>
</dbReference>
<comment type="caution">
    <text evidence="2">The sequence shown here is derived from an EMBL/GenBank/DDBJ whole genome shotgun (WGS) entry which is preliminary data.</text>
</comment>
<keyword evidence="3" id="KW-1185">Reference proteome</keyword>
<dbReference type="AlphaFoldDB" id="A0A1R2CZW9"/>
<dbReference type="Proteomes" id="UP000187209">
    <property type="component" value="Unassembled WGS sequence"/>
</dbReference>
<proteinExistence type="predicted"/>
<gene>
    <name evidence="2" type="ORF">SteCoe_2199</name>
</gene>
<evidence type="ECO:0000313" key="3">
    <source>
        <dbReference type="Proteomes" id="UP000187209"/>
    </source>
</evidence>
<feature type="coiled-coil region" evidence="1">
    <location>
        <begin position="230"/>
        <end position="261"/>
    </location>
</feature>
<feature type="coiled-coil region" evidence="1">
    <location>
        <begin position="89"/>
        <end position="116"/>
    </location>
</feature>
<feature type="coiled-coil region" evidence="1">
    <location>
        <begin position="318"/>
        <end position="365"/>
    </location>
</feature>
<organism evidence="2 3">
    <name type="scientific">Stentor coeruleus</name>
    <dbReference type="NCBI Taxonomy" id="5963"/>
    <lineage>
        <taxon>Eukaryota</taxon>
        <taxon>Sar</taxon>
        <taxon>Alveolata</taxon>
        <taxon>Ciliophora</taxon>
        <taxon>Postciliodesmatophora</taxon>
        <taxon>Heterotrichea</taxon>
        <taxon>Heterotrichida</taxon>
        <taxon>Stentoridae</taxon>
        <taxon>Stentor</taxon>
    </lineage>
</organism>
<reference evidence="2 3" key="1">
    <citation type="submission" date="2016-11" db="EMBL/GenBank/DDBJ databases">
        <title>The macronuclear genome of Stentor coeruleus: a giant cell with tiny introns.</title>
        <authorList>
            <person name="Slabodnick M."/>
            <person name="Ruby J.G."/>
            <person name="Reiff S.B."/>
            <person name="Swart E.C."/>
            <person name="Gosai S."/>
            <person name="Prabakaran S."/>
            <person name="Witkowska E."/>
            <person name="Larue G.E."/>
            <person name="Fisher S."/>
            <person name="Freeman R.M."/>
            <person name="Gunawardena J."/>
            <person name="Chu W."/>
            <person name="Stover N.A."/>
            <person name="Gregory B.D."/>
            <person name="Nowacki M."/>
            <person name="Derisi J."/>
            <person name="Roy S.W."/>
            <person name="Marshall W.F."/>
            <person name="Sood P."/>
        </authorList>
    </citation>
    <scope>NUCLEOTIDE SEQUENCE [LARGE SCALE GENOMIC DNA]</scope>
    <source>
        <strain evidence="2">WM001</strain>
    </source>
</reference>
<evidence type="ECO:0000256" key="1">
    <source>
        <dbReference type="SAM" id="Coils"/>
    </source>
</evidence>
<evidence type="ECO:0000313" key="2">
    <source>
        <dbReference type="EMBL" id="OMJ94557.1"/>
    </source>
</evidence>
<accession>A0A1R2CZW9</accession>
<protein>
    <submittedName>
        <fullName evidence="2">Uncharacterized protein</fullName>
    </submittedName>
</protein>
<sequence>MNTELLKLLVSLDKTAEKLASKQLQEESSDDSFQKLALNSKTNPATLKSSIKQNLNPVNKQDRRARRTLRAKIHCILCSLPEPCKTLNKKHAKSLLKVKKQRLEELNEIRRKMNKELINPDDFSLDDIFDKYGNVTKKPKILEASLSPKSALKQKLTKSELDMLKEDPVYFIQKEEYKYKIKLNDDESWEKLLDDEQPMDMPETLKPKAKVSKEIVSAFHTTKFAESKKKRRLSERIRAKLEKAAKQKEDYKRKITEKIQNKMKTYSEKILKIHPQELTKDKFEKISSMSKITTYRNKSFNIDYNKKFDRVQDYLRKQKEIDDKILKFEREARQAEDVYTHRLKEAALKEKAKKARERLSNYSRKSYADSIDTPSERYIIKLG</sequence>
<name>A0A1R2CZW9_9CILI</name>
<keyword evidence="1" id="KW-0175">Coiled coil</keyword>